<keyword evidence="2" id="KW-1185">Reference proteome</keyword>
<feature type="non-terminal residue" evidence="1">
    <location>
        <position position="102"/>
    </location>
</feature>
<dbReference type="EMBL" id="MU790993">
    <property type="protein sequence ID" value="KAJ3991592.1"/>
    <property type="molecule type" value="Genomic_DNA"/>
</dbReference>
<dbReference type="InterPro" id="IPR036397">
    <property type="entry name" value="RNaseH_sf"/>
</dbReference>
<proteinExistence type="predicted"/>
<protein>
    <submittedName>
        <fullName evidence="1">Uncharacterized protein</fullName>
    </submittedName>
</protein>
<reference evidence="1" key="1">
    <citation type="submission" date="2022-08" db="EMBL/GenBank/DDBJ databases">
        <authorList>
            <consortium name="DOE Joint Genome Institute"/>
            <person name="Min B."/>
            <person name="Riley R."/>
            <person name="Sierra-Patev S."/>
            <person name="Naranjo-Ortiz M."/>
            <person name="Looney B."/>
            <person name="Konkel Z."/>
            <person name="Slot J.C."/>
            <person name="Sakamoto Y."/>
            <person name="Steenwyk J.L."/>
            <person name="Rokas A."/>
            <person name="Carro J."/>
            <person name="Camarero S."/>
            <person name="Ferreira P."/>
            <person name="Molpeceres G."/>
            <person name="Ruiz-Duenas F.J."/>
            <person name="Serrano A."/>
            <person name="Henrissat B."/>
            <person name="Drula E."/>
            <person name="Hughes K.W."/>
            <person name="Mata J.L."/>
            <person name="Ishikawa N.K."/>
            <person name="Vargas-Isla R."/>
            <person name="Ushijima S."/>
            <person name="Smith C.A."/>
            <person name="Ahrendt S."/>
            <person name="Andreopoulos W."/>
            <person name="He G."/>
            <person name="Labutti K."/>
            <person name="Lipzen A."/>
            <person name="Ng V."/>
            <person name="Sandor L."/>
            <person name="Barry K."/>
            <person name="Martinez A.T."/>
            <person name="Xiao Y."/>
            <person name="Gibbons J.G."/>
            <person name="Terashima K."/>
            <person name="Hibbett D.S."/>
            <person name="Grigoriev I.V."/>
        </authorList>
    </citation>
    <scope>NUCLEOTIDE SEQUENCE</scope>
    <source>
        <strain evidence="1">TFB10827</strain>
    </source>
</reference>
<accession>A0ABQ8PZ90</accession>
<dbReference type="Gene3D" id="3.30.420.10">
    <property type="entry name" value="Ribonuclease H-like superfamily/Ribonuclease H"/>
    <property type="match status" value="1"/>
</dbReference>
<evidence type="ECO:0000313" key="2">
    <source>
        <dbReference type="Proteomes" id="UP001163828"/>
    </source>
</evidence>
<sequence length="102" mass="11243">VDGMEVTKDNPLRCEDCILANQKRRPFDGNPGGETNPLERVYVDIFGPTRVPSVGGSTYAMVIVDGGTARKTSYFSSNRTADTTIGHLNDFRIKAERQTGYK</sequence>
<evidence type="ECO:0000313" key="1">
    <source>
        <dbReference type="EMBL" id="KAJ3991592.1"/>
    </source>
</evidence>
<gene>
    <name evidence="1" type="ORF">F5050DRAFT_1557913</name>
</gene>
<feature type="non-terminal residue" evidence="1">
    <location>
        <position position="1"/>
    </location>
</feature>
<dbReference type="Proteomes" id="UP001163828">
    <property type="component" value="Unassembled WGS sequence"/>
</dbReference>
<organism evidence="1 2">
    <name type="scientific">Lentinula boryana</name>
    <dbReference type="NCBI Taxonomy" id="40481"/>
    <lineage>
        <taxon>Eukaryota</taxon>
        <taxon>Fungi</taxon>
        <taxon>Dikarya</taxon>
        <taxon>Basidiomycota</taxon>
        <taxon>Agaricomycotina</taxon>
        <taxon>Agaricomycetes</taxon>
        <taxon>Agaricomycetidae</taxon>
        <taxon>Agaricales</taxon>
        <taxon>Marasmiineae</taxon>
        <taxon>Omphalotaceae</taxon>
        <taxon>Lentinula</taxon>
    </lineage>
</organism>
<comment type="caution">
    <text evidence="1">The sequence shown here is derived from an EMBL/GenBank/DDBJ whole genome shotgun (WGS) entry which is preliminary data.</text>
</comment>
<name>A0ABQ8PZ90_9AGAR</name>